<dbReference type="STRING" id="1168035.SAMN05444280_10893"/>
<keyword evidence="1" id="KW-1133">Transmembrane helix</keyword>
<feature type="domain" description="VanZ-like" evidence="2">
    <location>
        <begin position="35"/>
        <end position="115"/>
    </location>
</feature>
<dbReference type="Pfam" id="PF04892">
    <property type="entry name" value="VanZ"/>
    <property type="match status" value="1"/>
</dbReference>
<feature type="transmembrane region" description="Helical" evidence="1">
    <location>
        <begin position="67"/>
        <end position="86"/>
    </location>
</feature>
<evidence type="ECO:0000313" key="3">
    <source>
        <dbReference type="EMBL" id="SHI94742.1"/>
    </source>
</evidence>
<dbReference type="Proteomes" id="UP000184050">
    <property type="component" value="Unassembled WGS sequence"/>
</dbReference>
<keyword evidence="1" id="KW-0472">Membrane</keyword>
<dbReference type="PANTHER" id="PTHR28008:SF1">
    <property type="entry name" value="DOMAIN PROTEIN, PUTATIVE (AFU_ORTHOLOGUE AFUA_3G10980)-RELATED"/>
    <property type="match status" value="1"/>
</dbReference>
<dbReference type="PANTHER" id="PTHR28008">
    <property type="entry name" value="DOMAIN PROTEIN, PUTATIVE (AFU_ORTHOLOGUE AFUA_3G10980)-RELATED"/>
    <property type="match status" value="1"/>
</dbReference>
<dbReference type="EMBL" id="FQZE01000008">
    <property type="protein sequence ID" value="SHI94742.1"/>
    <property type="molecule type" value="Genomic_DNA"/>
</dbReference>
<dbReference type="RefSeq" id="WP_073167803.1">
    <property type="nucleotide sequence ID" value="NZ_FQZE01000008.1"/>
</dbReference>
<proteinExistence type="predicted"/>
<organism evidence="3 4">
    <name type="scientific">Tangfeifania diversioriginum</name>
    <dbReference type="NCBI Taxonomy" id="1168035"/>
    <lineage>
        <taxon>Bacteria</taxon>
        <taxon>Pseudomonadati</taxon>
        <taxon>Bacteroidota</taxon>
        <taxon>Bacteroidia</taxon>
        <taxon>Marinilabiliales</taxon>
        <taxon>Prolixibacteraceae</taxon>
        <taxon>Tangfeifania</taxon>
    </lineage>
</organism>
<dbReference type="AlphaFoldDB" id="A0A1M6FAN7"/>
<name>A0A1M6FAN7_9BACT</name>
<keyword evidence="1" id="KW-0812">Transmembrane</keyword>
<evidence type="ECO:0000256" key="1">
    <source>
        <dbReference type="SAM" id="Phobius"/>
    </source>
</evidence>
<feature type="transmembrane region" description="Helical" evidence="1">
    <location>
        <begin position="98"/>
        <end position="116"/>
    </location>
</feature>
<dbReference type="NCBIfam" id="NF037970">
    <property type="entry name" value="vanZ_1"/>
    <property type="match status" value="1"/>
</dbReference>
<dbReference type="InterPro" id="IPR006976">
    <property type="entry name" value="VanZ-like"/>
</dbReference>
<keyword evidence="4" id="KW-1185">Reference proteome</keyword>
<evidence type="ECO:0000313" key="4">
    <source>
        <dbReference type="Proteomes" id="UP000184050"/>
    </source>
</evidence>
<sequence>MKIKLFIKPLVWLALICYGLFIPASDLPTKPFLNIPYFDKIVHFGLFFVFCLLLFRPFRRLNVNPYIFAPAVSIILGALLEITQHILSSTRSSNLYDFMANTAGIVASIFFFHFFVSGKKWEPMF</sequence>
<reference evidence="3 4" key="1">
    <citation type="submission" date="2016-11" db="EMBL/GenBank/DDBJ databases">
        <authorList>
            <person name="Jaros S."/>
            <person name="Januszkiewicz K."/>
            <person name="Wedrychowicz H."/>
        </authorList>
    </citation>
    <scope>NUCLEOTIDE SEQUENCE [LARGE SCALE GENOMIC DNA]</scope>
    <source>
        <strain evidence="3 4">DSM 27063</strain>
    </source>
</reference>
<feature type="transmembrane region" description="Helical" evidence="1">
    <location>
        <begin position="36"/>
        <end position="55"/>
    </location>
</feature>
<gene>
    <name evidence="3" type="ORF">SAMN05444280_10893</name>
</gene>
<accession>A0A1M6FAN7</accession>
<evidence type="ECO:0000259" key="2">
    <source>
        <dbReference type="Pfam" id="PF04892"/>
    </source>
</evidence>
<protein>
    <submittedName>
        <fullName evidence="3">VanZ like family protein</fullName>
    </submittedName>
</protein>
<dbReference type="OrthoDB" id="5472246at2"/>